<protein>
    <submittedName>
        <fullName evidence="1">Uncharacterized protein</fullName>
    </submittedName>
</protein>
<proteinExistence type="predicted"/>
<gene>
    <name evidence="1" type="ORF">EJB05_25241</name>
</gene>
<dbReference type="Gramene" id="TVU33424">
    <property type="protein sequence ID" value="TVU33424"/>
    <property type="gene ID" value="EJB05_25241"/>
</dbReference>
<evidence type="ECO:0000313" key="1">
    <source>
        <dbReference type="EMBL" id="TVU33424.1"/>
    </source>
</evidence>
<reference evidence="1 2" key="1">
    <citation type="journal article" date="2019" name="Sci. Rep.">
        <title>A high-quality genome of Eragrostis curvula grass provides insights into Poaceae evolution and supports new strategies to enhance forage quality.</title>
        <authorList>
            <person name="Carballo J."/>
            <person name="Santos B.A.C.M."/>
            <person name="Zappacosta D."/>
            <person name="Garbus I."/>
            <person name="Selva J.P."/>
            <person name="Gallo C.A."/>
            <person name="Diaz A."/>
            <person name="Albertini E."/>
            <person name="Caccamo M."/>
            <person name="Echenique V."/>
        </authorList>
    </citation>
    <scope>NUCLEOTIDE SEQUENCE [LARGE SCALE GENOMIC DNA]</scope>
    <source>
        <strain evidence="2">cv. Victoria</strain>
        <tissue evidence="1">Leaf</tissue>
    </source>
</reference>
<dbReference type="AlphaFoldDB" id="A0A5J9VDD0"/>
<keyword evidence="2" id="KW-1185">Reference proteome</keyword>
<dbReference type="EMBL" id="RWGY01000011">
    <property type="protein sequence ID" value="TVU33424.1"/>
    <property type="molecule type" value="Genomic_DNA"/>
</dbReference>
<organism evidence="1 2">
    <name type="scientific">Eragrostis curvula</name>
    <name type="common">weeping love grass</name>
    <dbReference type="NCBI Taxonomy" id="38414"/>
    <lineage>
        <taxon>Eukaryota</taxon>
        <taxon>Viridiplantae</taxon>
        <taxon>Streptophyta</taxon>
        <taxon>Embryophyta</taxon>
        <taxon>Tracheophyta</taxon>
        <taxon>Spermatophyta</taxon>
        <taxon>Magnoliopsida</taxon>
        <taxon>Liliopsida</taxon>
        <taxon>Poales</taxon>
        <taxon>Poaceae</taxon>
        <taxon>PACMAD clade</taxon>
        <taxon>Chloridoideae</taxon>
        <taxon>Eragrostideae</taxon>
        <taxon>Eragrostidinae</taxon>
        <taxon>Eragrostis</taxon>
    </lineage>
</organism>
<sequence>MRGGAPAELENQLSSDGTSFRFCPRASRAPSFFIFSNMVDGNCPVKKLLEMLITSISRPRMDGSLWRSPWRLLKLTSSATMLLCNNNSAGIWPESELCDRLRLSKLVRLPRDGEMLPSRPMEASEVSVTRPSVSQVMPSHMQQFVSFCHKVVRPEPCERPSRNLRREIFSSCVHELVGEAMQSNSKWATPSNGMGGSFVLLLLLQLDEDITPPDTLKPPLAPSFNSSPT</sequence>
<dbReference type="Proteomes" id="UP000324897">
    <property type="component" value="Chromosome 1"/>
</dbReference>
<evidence type="ECO:0000313" key="2">
    <source>
        <dbReference type="Proteomes" id="UP000324897"/>
    </source>
</evidence>
<accession>A0A5J9VDD0</accession>
<name>A0A5J9VDD0_9POAL</name>
<dbReference type="OrthoDB" id="688526at2759"/>
<comment type="caution">
    <text evidence="1">The sequence shown here is derived from an EMBL/GenBank/DDBJ whole genome shotgun (WGS) entry which is preliminary data.</text>
</comment>